<organism evidence="7 8">
    <name type="scientific">Sanguibacter gelidistatuariae</name>
    <dbReference type="NCBI Taxonomy" id="1814289"/>
    <lineage>
        <taxon>Bacteria</taxon>
        <taxon>Bacillati</taxon>
        <taxon>Actinomycetota</taxon>
        <taxon>Actinomycetes</taxon>
        <taxon>Micrococcales</taxon>
        <taxon>Sanguibacteraceae</taxon>
        <taxon>Sanguibacter</taxon>
    </lineage>
</organism>
<dbReference type="PANTHER" id="PTHR30055">
    <property type="entry name" value="HTH-TYPE TRANSCRIPTIONAL REGULATOR RUTR"/>
    <property type="match status" value="1"/>
</dbReference>
<evidence type="ECO:0000259" key="6">
    <source>
        <dbReference type="PROSITE" id="PS50977"/>
    </source>
</evidence>
<dbReference type="STRING" id="1814289.SAMN05216410_0856"/>
<feature type="compositionally biased region" description="Low complexity" evidence="5">
    <location>
        <begin position="7"/>
        <end position="29"/>
    </location>
</feature>
<evidence type="ECO:0000313" key="7">
    <source>
        <dbReference type="EMBL" id="SDB91011.1"/>
    </source>
</evidence>
<dbReference type="GO" id="GO:0000976">
    <property type="term" value="F:transcription cis-regulatory region binding"/>
    <property type="evidence" value="ECO:0007669"/>
    <property type="project" value="TreeGrafter"/>
</dbReference>
<dbReference type="RefSeq" id="WP_093181033.1">
    <property type="nucleotide sequence ID" value="NZ_FMYH01000001.1"/>
</dbReference>
<dbReference type="EMBL" id="FMYH01000001">
    <property type="protein sequence ID" value="SDB91011.1"/>
    <property type="molecule type" value="Genomic_DNA"/>
</dbReference>
<keyword evidence="2 4" id="KW-0238">DNA-binding</keyword>
<evidence type="ECO:0000256" key="5">
    <source>
        <dbReference type="SAM" id="MobiDB-lite"/>
    </source>
</evidence>
<keyword evidence="1" id="KW-0805">Transcription regulation</keyword>
<dbReference type="PROSITE" id="PS01081">
    <property type="entry name" value="HTH_TETR_1"/>
    <property type="match status" value="1"/>
</dbReference>
<evidence type="ECO:0000256" key="2">
    <source>
        <dbReference type="ARBA" id="ARBA00023125"/>
    </source>
</evidence>
<dbReference type="InterPro" id="IPR009057">
    <property type="entry name" value="Homeodomain-like_sf"/>
</dbReference>
<sequence length="221" mass="23646">MATPRDASTPDAASSGTAAAGTAAAGTAGRTVKAPDERRGEIVAAARELFAEQGINKTSISDVAARVGVTRGLVYHYVADKDSLVDAVLAEYIAELVDGIRVWDAARETGNIEQALTDCIALFRSLAGPGGGVPRIDDTRLYHRFLDRAVEAVVDCFRSTTVEAYARRHRIEIDNVYETFSVLVYGLVGLIRAVPTIDDDRLVSIVRQTLRLGQGAGSDPR</sequence>
<dbReference type="InterPro" id="IPR001647">
    <property type="entry name" value="HTH_TetR"/>
</dbReference>
<proteinExistence type="predicted"/>
<feature type="DNA-binding region" description="H-T-H motif" evidence="4">
    <location>
        <begin position="59"/>
        <end position="78"/>
    </location>
</feature>
<dbReference type="PANTHER" id="PTHR30055:SF234">
    <property type="entry name" value="HTH-TYPE TRANSCRIPTIONAL REGULATOR BETI"/>
    <property type="match status" value="1"/>
</dbReference>
<dbReference type="AlphaFoldDB" id="A0A1G6H9W9"/>
<dbReference type="Pfam" id="PF00440">
    <property type="entry name" value="TetR_N"/>
    <property type="match status" value="1"/>
</dbReference>
<feature type="region of interest" description="Disordered" evidence="5">
    <location>
        <begin position="1"/>
        <end position="35"/>
    </location>
</feature>
<dbReference type="Proteomes" id="UP000199039">
    <property type="component" value="Unassembled WGS sequence"/>
</dbReference>
<evidence type="ECO:0000256" key="3">
    <source>
        <dbReference type="ARBA" id="ARBA00023163"/>
    </source>
</evidence>
<evidence type="ECO:0000256" key="1">
    <source>
        <dbReference type="ARBA" id="ARBA00023015"/>
    </source>
</evidence>
<dbReference type="InterPro" id="IPR050109">
    <property type="entry name" value="HTH-type_TetR-like_transc_reg"/>
</dbReference>
<evidence type="ECO:0000313" key="8">
    <source>
        <dbReference type="Proteomes" id="UP000199039"/>
    </source>
</evidence>
<evidence type="ECO:0000256" key="4">
    <source>
        <dbReference type="PROSITE-ProRule" id="PRU00335"/>
    </source>
</evidence>
<dbReference type="GO" id="GO:0003700">
    <property type="term" value="F:DNA-binding transcription factor activity"/>
    <property type="evidence" value="ECO:0007669"/>
    <property type="project" value="TreeGrafter"/>
</dbReference>
<feature type="domain" description="HTH tetR-type" evidence="6">
    <location>
        <begin position="36"/>
        <end position="96"/>
    </location>
</feature>
<accession>A0A1G6H9W9</accession>
<keyword evidence="8" id="KW-1185">Reference proteome</keyword>
<dbReference type="PRINTS" id="PR00455">
    <property type="entry name" value="HTHTETR"/>
</dbReference>
<gene>
    <name evidence="7" type="ORF">SAMN05216410_0856</name>
</gene>
<dbReference type="InterPro" id="IPR023772">
    <property type="entry name" value="DNA-bd_HTH_TetR-type_CS"/>
</dbReference>
<keyword evidence="3" id="KW-0804">Transcription</keyword>
<reference evidence="7 8" key="1">
    <citation type="submission" date="2016-09" db="EMBL/GenBank/DDBJ databases">
        <authorList>
            <person name="Capua I."/>
            <person name="De Benedictis P."/>
            <person name="Joannis T."/>
            <person name="Lombin L.H."/>
            <person name="Cattoli G."/>
        </authorList>
    </citation>
    <scope>NUCLEOTIDE SEQUENCE [LARGE SCALE GENOMIC DNA]</scope>
    <source>
        <strain evidence="7 8">ISLP-3</strain>
    </source>
</reference>
<name>A0A1G6H9W9_9MICO</name>
<dbReference type="SUPFAM" id="SSF46689">
    <property type="entry name" value="Homeodomain-like"/>
    <property type="match status" value="1"/>
</dbReference>
<dbReference type="Gene3D" id="1.10.357.10">
    <property type="entry name" value="Tetracycline Repressor, domain 2"/>
    <property type="match status" value="1"/>
</dbReference>
<dbReference type="OrthoDB" id="3196926at2"/>
<dbReference type="PROSITE" id="PS50977">
    <property type="entry name" value="HTH_TETR_2"/>
    <property type="match status" value="1"/>
</dbReference>
<protein>
    <submittedName>
        <fullName evidence="7">Transcriptional regulator, TetR family</fullName>
    </submittedName>
</protein>